<dbReference type="RefSeq" id="YP_009949394.1">
    <property type="nucleotide sequence ID" value="NC_051580.1"/>
</dbReference>
<dbReference type="KEGG" id="vg:60320798"/>
<evidence type="ECO:0000313" key="2">
    <source>
        <dbReference type="Proteomes" id="UP000259812"/>
    </source>
</evidence>
<evidence type="ECO:0000313" key="1">
    <source>
        <dbReference type="EMBL" id="AXN53315.1"/>
    </source>
</evidence>
<accession>A0A346FC90</accession>
<reference evidence="2" key="1">
    <citation type="submission" date="2018-07" db="EMBL/GenBank/DDBJ databases">
        <authorList>
            <person name="Quirk P.G."/>
            <person name="Krulwich T.A."/>
        </authorList>
    </citation>
    <scope>NUCLEOTIDE SEQUENCE [LARGE SCALE GENOMIC DNA]</scope>
</reference>
<gene>
    <name evidence="1" type="primary">43</name>
    <name evidence="1" type="ORF">PBI_THONKO_43</name>
</gene>
<keyword evidence="2" id="KW-1185">Reference proteome</keyword>
<dbReference type="EMBL" id="MH632120">
    <property type="protein sequence ID" value="AXN53315.1"/>
    <property type="molecule type" value="Genomic_DNA"/>
</dbReference>
<proteinExistence type="predicted"/>
<organism evidence="1 2">
    <name type="scientific">Mycobacterium phage Thonko</name>
    <dbReference type="NCBI Taxonomy" id="2282910"/>
    <lineage>
        <taxon>Viruses</taxon>
        <taxon>Duplodnaviria</taxon>
        <taxon>Heunggongvirae</taxon>
        <taxon>Uroviricota</taxon>
        <taxon>Caudoviricetes</taxon>
        <taxon>Bclasvirinae</taxon>
        <taxon>Thonkovirus</taxon>
        <taxon>Thonkovirus thonko</taxon>
    </lineage>
</organism>
<dbReference type="Proteomes" id="UP000259812">
    <property type="component" value="Genome"/>
</dbReference>
<sequence>MTQPRQVAIYMSASQIAERLGLKSRRSLDHSQLPPHDAEVGGKRGWLPETVEAWIASRPGRGWHGPRAQ</sequence>
<protein>
    <submittedName>
        <fullName evidence="1">Helix-turn-helix DNA binding domain protein</fullName>
    </submittedName>
</protein>
<name>A0A346FC90_9CAUD</name>
<dbReference type="GeneID" id="60320798"/>